<reference evidence="1 2" key="1">
    <citation type="submission" date="2016-10" db="EMBL/GenBank/DDBJ databases">
        <authorList>
            <person name="de Groot N.N."/>
        </authorList>
    </citation>
    <scope>NUCLEOTIDE SEQUENCE [LARGE SCALE GENOMIC DNA]</scope>
    <source>
        <strain evidence="1 2">DSM 26515</strain>
    </source>
</reference>
<evidence type="ECO:0000313" key="2">
    <source>
        <dbReference type="Proteomes" id="UP000199420"/>
    </source>
</evidence>
<name>A0A1H6UKJ1_9GAMM</name>
<organism evidence="1 2">
    <name type="scientific">Frateuria terrea</name>
    <dbReference type="NCBI Taxonomy" id="529704"/>
    <lineage>
        <taxon>Bacteria</taxon>
        <taxon>Pseudomonadati</taxon>
        <taxon>Pseudomonadota</taxon>
        <taxon>Gammaproteobacteria</taxon>
        <taxon>Lysobacterales</taxon>
        <taxon>Rhodanobacteraceae</taxon>
        <taxon>Frateuria</taxon>
    </lineage>
</organism>
<dbReference type="AlphaFoldDB" id="A0A1H6UKJ1"/>
<dbReference type="EMBL" id="FNYC01000003">
    <property type="protein sequence ID" value="SEI92769.1"/>
    <property type="molecule type" value="Genomic_DNA"/>
</dbReference>
<evidence type="ECO:0000313" key="1">
    <source>
        <dbReference type="EMBL" id="SEI92769.1"/>
    </source>
</evidence>
<sequence>MSGKPLNLALKEGSLTSMEQPFGDEHYVLHRANPAFDFFWHTCLSITAMSMAISSLHGVPVNPGDYINLSCVGFDYTIRLPSHSSVDDVLHGNRIAGFVFTLHWGRDLNAQANWPSELRRWLEMTLWPGFVHLYEMHYSAILKKGGEAGELARLLRDAYAHGGKVANGRSKLEASWEGVTIRKADDGEDISKFVGGADLALLALKLASVI</sequence>
<proteinExistence type="predicted"/>
<protein>
    <submittedName>
        <fullName evidence="1">Uncharacterized protein</fullName>
    </submittedName>
</protein>
<dbReference type="STRING" id="529704.SAMN02927913_1662"/>
<accession>A0A1H6UKJ1</accession>
<keyword evidence="2" id="KW-1185">Reference proteome</keyword>
<dbReference type="Proteomes" id="UP000199420">
    <property type="component" value="Unassembled WGS sequence"/>
</dbReference>
<gene>
    <name evidence="1" type="ORF">SAMN04487997_2065</name>
</gene>